<comment type="caution">
    <text evidence="1">The sequence shown here is derived from an EMBL/GenBank/DDBJ whole genome shotgun (WGS) entry which is preliminary data.</text>
</comment>
<dbReference type="Proteomes" id="UP001433508">
    <property type="component" value="Unassembled WGS sequence"/>
</dbReference>
<gene>
    <name evidence="1" type="ORF">V1525DRAFT_404663</name>
</gene>
<evidence type="ECO:0000313" key="2">
    <source>
        <dbReference type="Proteomes" id="UP001433508"/>
    </source>
</evidence>
<sequence length="652" mass="73548">MLPTRLQLRMASANGTDTGTKKRLAEQDLVIASGRNDEHDAHSASATSEVSDNDTGASELPTKHSANKKRRVLKHEKIYMNNMPSFERYTKSFMHRDNLCFVKVATDTNFVITVSVDGILKFWKKRAKGIEFVKQYAAHNGTVLDTAINVDGKLFASVATDNTIKVFDVVNFDMINILNVPYTPNRVCWMQKRNQVDAYLAVSDKNSSRILIYDGRGDAEPIHVLSEIHKQPVKVMGFNPKFNCAVSVDVAGMVEYWRPEGNYEKPDDVFQFKSSTDLYEFRKNKCSPTCIEFSPNGRHFATMSLPDRQVRIFDYHSGKLHRKYDESIAVANEMHQSGKSLRSLDDIEFGRRIAVERELDRDEVSQQAMNAVFDESGNFLLYATYLGIKAVNIVTNKCVRLFGSEENVRFLNLAMYQGAPSRKELFTLEMATSDNALVSESLITDPTLISTAISKKRFYLFTNYGGDFSSIKSDRDVFNEKLTKDDKGQGPSAEKPAETSKGVTLHTTMGDIQIRLYPEHAPLAVENFVTLCKRGYYYSTIFHRVIKKFMIQGGDPLGDGTGGESMWGKEFKDEFSVLRHEPFTVSMANAGPNTNGSQFFITTEKTPWLDNKHTIFGRVVIGMDVVKAIENLKTDKYDRPEDPPSIMSTTVL</sequence>
<proteinExistence type="predicted"/>
<dbReference type="EMBL" id="MU971372">
    <property type="protein sequence ID" value="KAK9237251.1"/>
    <property type="molecule type" value="Genomic_DNA"/>
</dbReference>
<evidence type="ECO:0000313" key="1">
    <source>
        <dbReference type="EMBL" id="KAK9237251.1"/>
    </source>
</evidence>
<name>A0ACC3T029_LIPKO</name>
<reference evidence="2" key="1">
    <citation type="journal article" date="2024" name="Front. Bioeng. Biotechnol.">
        <title>Genome-scale model development and genomic sequencing of the oleaginous clade Lipomyces.</title>
        <authorList>
            <person name="Czajka J.J."/>
            <person name="Han Y."/>
            <person name="Kim J."/>
            <person name="Mondo S.J."/>
            <person name="Hofstad B.A."/>
            <person name="Robles A."/>
            <person name="Haridas S."/>
            <person name="Riley R."/>
            <person name="LaButti K."/>
            <person name="Pangilinan J."/>
            <person name="Andreopoulos W."/>
            <person name="Lipzen A."/>
            <person name="Yan J."/>
            <person name="Wang M."/>
            <person name="Ng V."/>
            <person name="Grigoriev I.V."/>
            <person name="Spatafora J.W."/>
            <person name="Magnuson J.K."/>
            <person name="Baker S.E."/>
            <person name="Pomraning K.R."/>
        </authorList>
    </citation>
    <scope>NUCLEOTIDE SEQUENCE [LARGE SCALE GENOMIC DNA]</scope>
    <source>
        <strain evidence="2">CBS 7786</strain>
    </source>
</reference>
<keyword evidence="2" id="KW-1185">Reference proteome</keyword>
<accession>A0ACC3T029</accession>
<protein>
    <submittedName>
        <fullName evidence="1">Uncharacterized protein</fullName>
    </submittedName>
</protein>
<organism evidence="1 2">
    <name type="scientific">Lipomyces kononenkoae</name>
    <name type="common">Yeast</name>
    <dbReference type="NCBI Taxonomy" id="34357"/>
    <lineage>
        <taxon>Eukaryota</taxon>
        <taxon>Fungi</taxon>
        <taxon>Dikarya</taxon>
        <taxon>Ascomycota</taxon>
        <taxon>Saccharomycotina</taxon>
        <taxon>Lipomycetes</taxon>
        <taxon>Lipomycetales</taxon>
        <taxon>Lipomycetaceae</taxon>
        <taxon>Lipomyces</taxon>
    </lineage>
</organism>